<evidence type="ECO:0000313" key="1">
    <source>
        <dbReference type="EMBL" id="KXB05163.1"/>
    </source>
</evidence>
<dbReference type="PRINTS" id="PR00446">
    <property type="entry name" value="HYDRGNUPTAKE"/>
</dbReference>
<accession>A0A133VFE8</accession>
<keyword evidence="2" id="KW-1185">Reference proteome</keyword>
<dbReference type="CDD" id="cd06067">
    <property type="entry name" value="H2MP_MemB-H2evol"/>
    <property type="match status" value="1"/>
</dbReference>
<proteinExistence type="predicted"/>
<dbReference type="NCBIfam" id="TIGR00072">
    <property type="entry name" value="hydrog_prot"/>
    <property type="match status" value="1"/>
</dbReference>
<evidence type="ECO:0008006" key="3">
    <source>
        <dbReference type="Google" id="ProtNLM"/>
    </source>
</evidence>
<comment type="caution">
    <text evidence="1">The sequence shown here is derived from an EMBL/GenBank/DDBJ whole genome shotgun (WGS) entry which is preliminary data.</text>
</comment>
<reference evidence="1 2" key="1">
    <citation type="journal article" date="2016" name="Sci. Rep.">
        <title>Metabolic traits of an uncultured archaeal lineage -MSBL1- from brine pools of the Red Sea.</title>
        <authorList>
            <person name="Mwirichia R."/>
            <person name="Alam I."/>
            <person name="Rashid M."/>
            <person name="Vinu M."/>
            <person name="Ba-Alawi W."/>
            <person name="Anthony Kamau A."/>
            <person name="Kamanda Ngugi D."/>
            <person name="Goker M."/>
            <person name="Klenk H.P."/>
            <person name="Bajic V."/>
            <person name="Stingl U."/>
        </authorList>
    </citation>
    <scope>NUCLEOTIDE SEQUENCE [LARGE SCALE GENOMIC DNA]</scope>
    <source>
        <strain evidence="1">SCGC-AAA382A03</strain>
    </source>
</reference>
<protein>
    <recommendedName>
        <fullName evidence="3">Hydrogenase maturation protease</fullName>
    </recommendedName>
</protein>
<dbReference type="GO" id="GO:0016485">
    <property type="term" value="P:protein processing"/>
    <property type="evidence" value="ECO:0007669"/>
    <property type="project" value="TreeGrafter"/>
</dbReference>
<dbReference type="InterPro" id="IPR004420">
    <property type="entry name" value="Pept_A31_hyd_mat_HycI"/>
</dbReference>
<dbReference type="PANTHER" id="PTHR30302:SF7">
    <property type="entry name" value="F420-NONREDUCING HYDROGENASE II"/>
    <property type="match status" value="1"/>
</dbReference>
<sequence length="156" mass="17549">MEKKLSEVEFEGRVVIMGIGNEFRGDDSAGVRLVEGIRERIDSENVLLINAGNVPEKFTSNVKKFDPDFIFLVDSVEIGEDSGTVLLVDPEDIVNQKVSSHRLPLSMLIEYLEGETEAEVVFIGIQPERREMGVELSEEVRKSVRDLVEILSKKLE</sequence>
<evidence type="ECO:0000313" key="2">
    <source>
        <dbReference type="Proteomes" id="UP000070549"/>
    </source>
</evidence>
<dbReference type="InterPro" id="IPR000671">
    <property type="entry name" value="Peptidase_A31"/>
</dbReference>
<dbReference type="Gene3D" id="3.40.50.1450">
    <property type="entry name" value="HybD-like"/>
    <property type="match status" value="1"/>
</dbReference>
<dbReference type="PANTHER" id="PTHR30302">
    <property type="entry name" value="HYDROGENASE 1 MATURATION PROTEASE"/>
    <property type="match status" value="1"/>
</dbReference>
<dbReference type="NCBIfam" id="TIGR00142">
    <property type="entry name" value="hycI"/>
    <property type="match status" value="1"/>
</dbReference>
<gene>
    <name evidence="1" type="ORF">AKJ49_01375</name>
</gene>
<dbReference type="GO" id="GO:0004175">
    <property type="term" value="F:endopeptidase activity"/>
    <property type="evidence" value="ECO:0007669"/>
    <property type="project" value="TreeGrafter"/>
</dbReference>
<dbReference type="GO" id="GO:0008047">
    <property type="term" value="F:enzyme activator activity"/>
    <property type="evidence" value="ECO:0007669"/>
    <property type="project" value="InterPro"/>
</dbReference>
<name>A0A133VFE8_9EURY</name>
<dbReference type="AlphaFoldDB" id="A0A133VFE8"/>
<dbReference type="InterPro" id="IPR023430">
    <property type="entry name" value="Pept_HybD-like_dom_sf"/>
</dbReference>
<organism evidence="1 2">
    <name type="scientific">candidate division MSBL1 archaeon SCGC-AAA382A03</name>
    <dbReference type="NCBI Taxonomy" id="1698278"/>
    <lineage>
        <taxon>Archaea</taxon>
        <taxon>Methanobacteriati</taxon>
        <taxon>Methanobacteriota</taxon>
        <taxon>candidate division MSBL1</taxon>
    </lineage>
</organism>
<dbReference type="EMBL" id="LHYC01000033">
    <property type="protein sequence ID" value="KXB05163.1"/>
    <property type="molecule type" value="Genomic_DNA"/>
</dbReference>
<dbReference type="SUPFAM" id="SSF53163">
    <property type="entry name" value="HybD-like"/>
    <property type="match status" value="1"/>
</dbReference>
<dbReference type="Proteomes" id="UP000070549">
    <property type="component" value="Unassembled WGS sequence"/>
</dbReference>
<dbReference type="Pfam" id="PF01750">
    <property type="entry name" value="HycI"/>
    <property type="match status" value="1"/>
</dbReference>